<keyword evidence="6" id="KW-0560">Oxidoreductase</keyword>
<dbReference type="PANTHER" id="PTHR43098">
    <property type="entry name" value="L-ORNITHINE N(5)-MONOOXYGENASE-RELATED"/>
    <property type="match status" value="1"/>
</dbReference>
<comment type="cofactor">
    <cofactor evidence="1">
        <name>FAD</name>
        <dbReference type="ChEBI" id="CHEBI:57692"/>
    </cofactor>
</comment>
<dbReference type="Gene3D" id="3.50.50.60">
    <property type="entry name" value="FAD/NAD(P)-binding domain"/>
    <property type="match status" value="2"/>
</dbReference>
<dbReference type="RefSeq" id="WP_066467772.1">
    <property type="nucleotide sequence ID" value="NZ_CBCRUZ010000002.1"/>
</dbReference>
<dbReference type="Proteomes" id="UP000887023">
    <property type="component" value="Chromosome"/>
</dbReference>
<protein>
    <submittedName>
        <fullName evidence="8">NAD(P)/FAD-dependent oxidoreductase</fullName>
    </submittedName>
</protein>
<gene>
    <name evidence="8" type="ORF">KV203_12770</name>
</gene>
<proteinExistence type="inferred from homology"/>
<sequence>MPDHQAVIVGGGFSGIGAAIKLDELGIHDYLLVEAGDGLGGAWHWNTYPGVAVDIPSFSYQFSFEQRPWSRVYAPGSELKDYAEHCADKYGLRARTRLNTRVVAAEFDDDAHLWRLGTDGGEQITARFVIGATGVLTQPKRPDIAGSDDFTGDVIHTARWDHDLDLRGKRVAIIGTGASAVQIIPSIAAQVAQLTVFQRTPIWCLPKLDAPIPWLGRQLLGRVPGVESVARVASQAFVELTFPVAAHFAGLVPVAKVGERQGRDFLRRQVRDPVVRDKLTPRYGLGCKRPSFSNDYLPTFNRDNVLLETSPIERITPTGIRTVDGVEHEIDVLILATGFKVFEAGNMPPFPVIGSRGADLEKFWDSNRFQAYEGVSVPGFPNFFLILGPYGYNGSSYFNLIETQMRHITRCLGKARDAEATRVEITTEANDRYFTAMLGRRGNQVFFRPGCDGANSYYFDKHGDVPIRAATTAETIWRSARFDLDDYRYEKLPA</sequence>
<dbReference type="SUPFAM" id="SSF51905">
    <property type="entry name" value="FAD/NAD(P)-binding domain"/>
    <property type="match status" value="1"/>
</dbReference>
<evidence type="ECO:0000256" key="5">
    <source>
        <dbReference type="ARBA" id="ARBA00022857"/>
    </source>
</evidence>
<evidence type="ECO:0000256" key="7">
    <source>
        <dbReference type="ARBA" id="ARBA00023033"/>
    </source>
</evidence>
<evidence type="ECO:0000256" key="3">
    <source>
        <dbReference type="ARBA" id="ARBA00022630"/>
    </source>
</evidence>
<evidence type="ECO:0000313" key="9">
    <source>
        <dbReference type="Proteomes" id="UP000887023"/>
    </source>
</evidence>
<keyword evidence="9" id="KW-1185">Reference proteome</keyword>
<dbReference type="Pfam" id="PF13738">
    <property type="entry name" value="Pyr_redox_3"/>
    <property type="match status" value="1"/>
</dbReference>
<dbReference type="PANTHER" id="PTHR43098:SF3">
    <property type="entry name" value="L-ORNITHINE N(5)-MONOOXYGENASE-RELATED"/>
    <property type="match status" value="1"/>
</dbReference>
<evidence type="ECO:0000313" key="8">
    <source>
        <dbReference type="EMBL" id="QXQ15900.1"/>
    </source>
</evidence>
<reference evidence="8" key="1">
    <citation type="submission" date="2021-07" db="EMBL/GenBank/DDBJ databases">
        <title>Candidatus Kaistella beijingensis sp. nov. isolated from a municipal wastewater treatment plant is involved in sludge foaming.</title>
        <authorList>
            <person name="Song Y."/>
            <person name="Liu S.-J."/>
        </authorList>
    </citation>
    <scope>NUCLEOTIDE SEQUENCE</scope>
    <source>
        <strain evidence="8">DSM 43998</strain>
    </source>
</reference>
<comment type="similarity">
    <text evidence="2">Belongs to the FAD-binding monooxygenase family.</text>
</comment>
<dbReference type="EMBL" id="CP079105">
    <property type="protein sequence ID" value="QXQ15900.1"/>
    <property type="molecule type" value="Genomic_DNA"/>
</dbReference>
<keyword evidence="3" id="KW-0285">Flavoprotein</keyword>
<organism evidence="8 9">
    <name type="scientific">Skermania pinensis</name>
    <dbReference type="NCBI Taxonomy" id="39122"/>
    <lineage>
        <taxon>Bacteria</taxon>
        <taxon>Bacillati</taxon>
        <taxon>Actinomycetota</taxon>
        <taxon>Actinomycetes</taxon>
        <taxon>Mycobacteriales</taxon>
        <taxon>Gordoniaceae</taxon>
        <taxon>Skermania</taxon>
    </lineage>
</organism>
<dbReference type="PRINTS" id="PR00411">
    <property type="entry name" value="PNDRDTASEI"/>
</dbReference>
<accession>A0ABX8SHG1</accession>
<dbReference type="InterPro" id="IPR036188">
    <property type="entry name" value="FAD/NAD-bd_sf"/>
</dbReference>
<evidence type="ECO:0000256" key="6">
    <source>
        <dbReference type="ARBA" id="ARBA00023002"/>
    </source>
</evidence>
<evidence type="ECO:0000256" key="4">
    <source>
        <dbReference type="ARBA" id="ARBA00022827"/>
    </source>
</evidence>
<evidence type="ECO:0000256" key="1">
    <source>
        <dbReference type="ARBA" id="ARBA00001974"/>
    </source>
</evidence>
<name>A0ABX8SHG1_9ACTN</name>
<keyword evidence="5" id="KW-0521">NADP</keyword>
<keyword evidence="4" id="KW-0274">FAD</keyword>
<keyword evidence="7" id="KW-0503">Monooxygenase</keyword>
<dbReference type="InterPro" id="IPR050775">
    <property type="entry name" value="FAD-binding_Monooxygenases"/>
</dbReference>
<evidence type="ECO:0000256" key="2">
    <source>
        <dbReference type="ARBA" id="ARBA00010139"/>
    </source>
</evidence>